<organism evidence="3">
    <name type="scientific">viral metagenome</name>
    <dbReference type="NCBI Taxonomy" id="1070528"/>
    <lineage>
        <taxon>unclassified sequences</taxon>
        <taxon>metagenomes</taxon>
        <taxon>organismal metagenomes</taxon>
    </lineage>
</organism>
<dbReference type="Gene3D" id="1.20.144.10">
    <property type="entry name" value="Phosphatidic acid phosphatase type 2/haloperoxidase"/>
    <property type="match status" value="1"/>
</dbReference>
<dbReference type="SUPFAM" id="SSF48317">
    <property type="entry name" value="Acid phosphatase/Vanadium-dependent haloperoxidase"/>
    <property type="match status" value="1"/>
</dbReference>
<feature type="transmembrane region" description="Helical" evidence="1">
    <location>
        <begin position="20"/>
        <end position="37"/>
    </location>
</feature>
<dbReference type="EMBL" id="MN739555">
    <property type="protein sequence ID" value="QHT12992.1"/>
    <property type="molecule type" value="Genomic_DNA"/>
</dbReference>
<dbReference type="InterPro" id="IPR000326">
    <property type="entry name" value="PAP2/HPO"/>
</dbReference>
<protein>
    <recommendedName>
        <fullName evidence="2">Phosphatidic acid phosphatase type 2/haloperoxidase domain-containing protein</fullName>
    </recommendedName>
</protein>
<name>A0A6C0D9G0_9ZZZZ</name>
<dbReference type="GO" id="GO:0042392">
    <property type="term" value="F:sphingosine-1-phosphate phosphatase activity"/>
    <property type="evidence" value="ECO:0007669"/>
    <property type="project" value="TreeGrafter"/>
</dbReference>
<evidence type="ECO:0000313" key="3">
    <source>
        <dbReference type="EMBL" id="QHT12992.1"/>
    </source>
</evidence>
<sequence>MESNIINQITKQITEKIDYIGYLGPVILLILSIFLLINKATLLSTYIFGLIISCIMNCILKYIIKEPRPSEDLSIYNASIAHGKRVSFDKYGMPSGHATGVFYSTAFIFFALKDPYISFIYLIISINTMFQRVKYKNHTISQVIVGAIVGAITGYLAYLFATKKLVGLLKFKKDDNAPF</sequence>
<accession>A0A6C0D9G0</accession>
<dbReference type="InterPro" id="IPR036938">
    <property type="entry name" value="PAP2/HPO_sf"/>
</dbReference>
<evidence type="ECO:0000259" key="2">
    <source>
        <dbReference type="SMART" id="SM00014"/>
    </source>
</evidence>
<feature type="transmembrane region" description="Helical" evidence="1">
    <location>
        <begin position="100"/>
        <end position="123"/>
    </location>
</feature>
<reference evidence="3" key="1">
    <citation type="journal article" date="2020" name="Nature">
        <title>Giant virus diversity and host interactions through global metagenomics.</title>
        <authorList>
            <person name="Schulz F."/>
            <person name="Roux S."/>
            <person name="Paez-Espino D."/>
            <person name="Jungbluth S."/>
            <person name="Walsh D.A."/>
            <person name="Denef V.J."/>
            <person name="McMahon K.D."/>
            <person name="Konstantinidis K.T."/>
            <person name="Eloe-Fadrosh E.A."/>
            <person name="Kyrpides N.C."/>
            <person name="Woyke T."/>
        </authorList>
    </citation>
    <scope>NUCLEOTIDE SEQUENCE</scope>
    <source>
        <strain evidence="3">GVMAG-M-3300023174-130</strain>
    </source>
</reference>
<dbReference type="AlphaFoldDB" id="A0A6C0D9G0"/>
<feature type="transmembrane region" description="Helical" evidence="1">
    <location>
        <begin position="143"/>
        <end position="161"/>
    </location>
</feature>
<keyword evidence="1" id="KW-1133">Transmembrane helix</keyword>
<feature type="domain" description="Phosphatidic acid phosphatase type 2/haloperoxidase" evidence="2">
    <location>
        <begin position="43"/>
        <end position="158"/>
    </location>
</feature>
<dbReference type="SMART" id="SM00014">
    <property type="entry name" value="acidPPc"/>
    <property type="match status" value="1"/>
</dbReference>
<dbReference type="PANTHER" id="PTHR14969:SF13">
    <property type="entry name" value="AT30094P"/>
    <property type="match status" value="1"/>
</dbReference>
<dbReference type="Pfam" id="PF01569">
    <property type="entry name" value="PAP2"/>
    <property type="match status" value="1"/>
</dbReference>
<proteinExistence type="predicted"/>
<keyword evidence="1" id="KW-0812">Transmembrane</keyword>
<evidence type="ECO:0000256" key="1">
    <source>
        <dbReference type="SAM" id="Phobius"/>
    </source>
</evidence>
<keyword evidence="1" id="KW-0472">Membrane</keyword>
<feature type="transmembrane region" description="Helical" evidence="1">
    <location>
        <begin position="43"/>
        <end position="64"/>
    </location>
</feature>
<dbReference type="PANTHER" id="PTHR14969">
    <property type="entry name" value="SPHINGOSINE-1-PHOSPHATE PHOSPHOHYDROLASE"/>
    <property type="match status" value="1"/>
</dbReference>